<gene>
    <name evidence="3" type="ORF">GO493_18900</name>
</gene>
<evidence type="ECO:0000313" key="4">
    <source>
        <dbReference type="Proteomes" id="UP000461730"/>
    </source>
</evidence>
<reference evidence="3 4" key="1">
    <citation type="submission" date="2019-12" db="EMBL/GenBank/DDBJ databases">
        <title>Chitinophaga sp. strain ysch24 (GDMCC 1.1355), whole genome shotgun sequence.</title>
        <authorList>
            <person name="Zhang X."/>
        </authorList>
    </citation>
    <scope>NUCLEOTIDE SEQUENCE [LARGE SCALE GENOMIC DNA]</scope>
    <source>
        <strain evidence="4">ysch24</strain>
    </source>
</reference>
<dbReference type="Pfam" id="PF04773">
    <property type="entry name" value="FecR"/>
    <property type="match status" value="1"/>
</dbReference>
<proteinExistence type="predicted"/>
<accession>A0A7K1U7L8</accession>
<dbReference type="Proteomes" id="UP000461730">
    <property type="component" value="Unassembled WGS sequence"/>
</dbReference>
<dbReference type="EMBL" id="WRXN01000008">
    <property type="protein sequence ID" value="MVT10349.1"/>
    <property type="molecule type" value="Genomic_DNA"/>
</dbReference>
<dbReference type="RefSeq" id="WP_157307793.1">
    <property type="nucleotide sequence ID" value="NZ_WRXN01000008.1"/>
</dbReference>
<feature type="domain" description="Protein FecR C-terminal" evidence="2">
    <location>
        <begin position="325"/>
        <end position="391"/>
    </location>
</feature>
<evidence type="ECO:0000259" key="2">
    <source>
        <dbReference type="Pfam" id="PF16344"/>
    </source>
</evidence>
<organism evidence="3 4">
    <name type="scientific">Chitinophaga tropicalis</name>
    <dbReference type="NCBI Taxonomy" id="2683588"/>
    <lineage>
        <taxon>Bacteria</taxon>
        <taxon>Pseudomonadati</taxon>
        <taxon>Bacteroidota</taxon>
        <taxon>Chitinophagia</taxon>
        <taxon>Chitinophagales</taxon>
        <taxon>Chitinophagaceae</taxon>
        <taxon>Chitinophaga</taxon>
    </lineage>
</organism>
<dbReference type="InterPro" id="IPR006860">
    <property type="entry name" value="FecR"/>
</dbReference>
<dbReference type="InterPro" id="IPR012373">
    <property type="entry name" value="Ferrdict_sens_TM"/>
</dbReference>
<dbReference type="PANTHER" id="PTHR30273">
    <property type="entry name" value="PERIPLASMIC SIGNAL SENSOR AND SIGMA FACTOR ACTIVATOR FECR-RELATED"/>
    <property type="match status" value="1"/>
</dbReference>
<protein>
    <submittedName>
        <fullName evidence="3">DUF4974 domain-containing protein</fullName>
    </submittedName>
</protein>
<sequence>MEQQKLAYLLDRYADNTITSEEEKEFLEYLQTNPGSELAEDVGDAFLLANQHIKTNLKPYRDIAANIVVADRVPRMKAQQRLLFRIFPVRVRAAAAAILLVLAAGSYLWQRPKKAPAGQPQAVADIAPARYGAMLTRSNGQQLLLDSIHTGRISEEEGTDLVFDKDNLSYQGGGVGDRLVYNTITTPRGRTFHLTLQDGTGVWLNAGSSITYPVAFTGKERNVRISGEVYFEVAKLAGQPFIVDINGKANVQVLGTHFNINAYGDEPFIETTLLEGAVKVSRNIQQAVDNTILKPGQQARITENRMMTVDEVQLNEVMAWRNGLFHFSNATVPQIMRQLARWYDVEVRFEGTPPVRTFSGEIGRDLSLQQVLAILKSMRINYTVNNKQLTITD</sequence>
<dbReference type="Gene3D" id="3.55.50.30">
    <property type="match status" value="1"/>
</dbReference>
<keyword evidence="4" id="KW-1185">Reference proteome</keyword>
<evidence type="ECO:0000259" key="1">
    <source>
        <dbReference type="Pfam" id="PF04773"/>
    </source>
</evidence>
<name>A0A7K1U7L8_9BACT</name>
<dbReference type="PANTHER" id="PTHR30273:SF2">
    <property type="entry name" value="PROTEIN FECR"/>
    <property type="match status" value="1"/>
</dbReference>
<dbReference type="GO" id="GO:0016989">
    <property type="term" value="F:sigma factor antagonist activity"/>
    <property type="evidence" value="ECO:0007669"/>
    <property type="project" value="TreeGrafter"/>
</dbReference>
<evidence type="ECO:0000313" key="3">
    <source>
        <dbReference type="EMBL" id="MVT10349.1"/>
    </source>
</evidence>
<feature type="domain" description="FecR protein" evidence="1">
    <location>
        <begin position="183"/>
        <end position="279"/>
    </location>
</feature>
<dbReference type="InterPro" id="IPR032508">
    <property type="entry name" value="FecR_C"/>
</dbReference>
<dbReference type="Gene3D" id="2.60.120.1440">
    <property type="match status" value="1"/>
</dbReference>
<comment type="caution">
    <text evidence="3">The sequence shown here is derived from an EMBL/GenBank/DDBJ whole genome shotgun (WGS) entry which is preliminary data.</text>
</comment>
<dbReference type="AlphaFoldDB" id="A0A7K1U7L8"/>
<dbReference type="Pfam" id="PF16344">
    <property type="entry name" value="FecR_C"/>
    <property type="match status" value="1"/>
</dbReference>